<protein>
    <submittedName>
        <fullName evidence="2">Uncharacterized protein</fullName>
    </submittedName>
</protein>
<feature type="transmembrane region" description="Helical" evidence="1">
    <location>
        <begin position="168"/>
        <end position="188"/>
    </location>
</feature>
<proteinExistence type="predicted"/>
<dbReference type="PANTHER" id="PTHR37305:SF1">
    <property type="entry name" value="MEMBRANE PROTEIN"/>
    <property type="match status" value="1"/>
</dbReference>
<dbReference type="EMBL" id="PGXC01000004">
    <property type="protein sequence ID" value="PKK90809.1"/>
    <property type="molecule type" value="Genomic_DNA"/>
</dbReference>
<dbReference type="Pfam" id="PF12730">
    <property type="entry name" value="ABC2_membrane_4"/>
    <property type="match status" value="1"/>
</dbReference>
<dbReference type="PANTHER" id="PTHR37305">
    <property type="entry name" value="INTEGRAL MEMBRANE PROTEIN-RELATED"/>
    <property type="match status" value="1"/>
</dbReference>
<feature type="transmembrane region" description="Helical" evidence="1">
    <location>
        <begin position="122"/>
        <end position="148"/>
    </location>
</feature>
<feature type="transmembrane region" description="Helical" evidence="1">
    <location>
        <begin position="65"/>
        <end position="89"/>
    </location>
</feature>
<keyword evidence="1" id="KW-1133">Transmembrane helix</keyword>
<organism evidence="2 3">
    <name type="scientific">Candidatus Wallbacteria bacterium HGW-Wallbacteria-1</name>
    <dbReference type="NCBI Taxonomy" id="2013854"/>
    <lineage>
        <taxon>Bacteria</taxon>
        <taxon>Candidatus Walliibacteriota</taxon>
    </lineage>
</organism>
<name>A0A2N1PR41_9BACT</name>
<feature type="transmembrane region" description="Helical" evidence="1">
    <location>
        <begin position="195"/>
        <end position="216"/>
    </location>
</feature>
<feature type="transmembrane region" description="Helical" evidence="1">
    <location>
        <begin position="21"/>
        <end position="45"/>
    </location>
</feature>
<accession>A0A2N1PR41</accession>
<comment type="caution">
    <text evidence="2">The sequence shown here is derived from an EMBL/GenBank/DDBJ whole genome shotgun (WGS) entry which is preliminary data.</text>
</comment>
<gene>
    <name evidence="2" type="ORF">CVV64_07985</name>
</gene>
<feature type="transmembrane region" description="Helical" evidence="1">
    <location>
        <begin position="262"/>
        <end position="281"/>
    </location>
</feature>
<keyword evidence="1" id="KW-0812">Transmembrane</keyword>
<sequence>MTGILRAFRTELYKLFRQKRTYLAILGMNLLSMLVLVFGIVARIWALMSGAGFNLATYLAMGDTWVRDLVSVQLIFMTIFSGLFLSLIWGEMVSKEFRDQTIRLSLMGPVSRLQLFAAKTSVAFLLMVVTIAVSMIFIFISLLLIHIGGKGISGAIEIMSAAFTGRELLLFGGLNFFTMSFIGMVAAFSSGIETAIGLSAFTWMIMSFMDGLIGALNRTGDISGSLYEILRMSFTNSAHEILIRFSKTSGLVTDLTIYGSELRALGVYSLIFLLLAAFLFCRREVQ</sequence>
<reference evidence="2 3" key="1">
    <citation type="journal article" date="2017" name="ISME J.">
        <title>Potential for microbial H2 and metal transformations associated with novel bacteria and archaea in deep terrestrial subsurface sediments.</title>
        <authorList>
            <person name="Hernsdorf A.W."/>
            <person name="Amano Y."/>
            <person name="Miyakawa K."/>
            <person name="Ise K."/>
            <person name="Suzuki Y."/>
            <person name="Anantharaman K."/>
            <person name="Probst A."/>
            <person name="Burstein D."/>
            <person name="Thomas B.C."/>
            <person name="Banfield J.F."/>
        </authorList>
    </citation>
    <scope>NUCLEOTIDE SEQUENCE [LARGE SCALE GENOMIC DNA]</scope>
    <source>
        <strain evidence="2">HGW-Wallbacteria-1</strain>
    </source>
</reference>
<evidence type="ECO:0000313" key="3">
    <source>
        <dbReference type="Proteomes" id="UP000233256"/>
    </source>
</evidence>
<dbReference type="Proteomes" id="UP000233256">
    <property type="component" value="Unassembled WGS sequence"/>
</dbReference>
<keyword evidence="1" id="KW-0472">Membrane</keyword>
<evidence type="ECO:0000313" key="2">
    <source>
        <dbReference type="EMBL" id="PKK90809.1"/>
    </source>
</evidence>
<evidence type="ECO:0000256" key="1">
    <source>
        <dbReference type="SAM" id="Phobius"/>
    </source>
</evidence>
<dbReference type="AlphaFoldDB" id="A0A2N1PR41"/>